<dbReference type="EMBL" id="AJLS01000189">
    <property type="protein sequence ID" value="EKN62379.1"/>
    <property type="molecule type" value="Genomic_DNA"/>
</dbReference>
<feature type="domain" description="SH3b" evidence="1">
    <location>
        <begin position="64"/>
        <end position="102"/>
    </location>
</feature>
<organism evidence="2 3">
    <name type="scientific">Neobacillus bataviensis LMG 21833</name>
    <dbReference type="NCBI Taxonomy" id="1117379"/>
    <lineage>
        <taxon>Bacteria</taxon>
        <taxon>Bacillati</taxon>
        <taxon>Bacillota</taxon>
        <taxon>Bacilli</taxon>
        <taxon>Bacillales</taxon>
        <taxon>Bacillaceae</taxon>
        <taxon>Neobacillus</taxon>
    </lineage>
</organism>
<reference evidence="2 3" key="1">
    <citation type="journal article" date="2012" name="Front. Microbiol.">
        <title>Redundancy and modularity in membrane-associated dissimilatory nitrate reduction in Bacillus.</title>
        <authorList>
            <person name="Heylen K."/>
            <person name="Keltjens J."/>
        </authorList>
    </citation>
    <scope>NUCLEOTIDE SEQUENCE [LARGE SCALE GENOMIC DNA]</scope>
    <source>
        <strain evidence="3">LMG 21833T</strain>
    </source>
</reference>
<dbReference type="Gene3D" id="2.30.30.40">
    <property type="entry name" value="SH3 Domains"/>
    <property type="match status" value="1"/>
</dbReference>
<evidence type="ECO:0000313" key="3">
    <source>
        <dbReference type="Proteomes" id="UP000006316"/>
    </source>
</evidence>
<dbReference type="AlphaFoldDB" id="K6D2A5"/>
<dbReference type="STRING" id="1117379.BABA_26181"/>
<dbReference type="Proteomes" id="UP000006316">
    <property type="component" value="Unassembled WGS sequence"/>
</dbReference>
<dbReference type="RefSeq" id="WP_007088223.1">
    <property type="nucleotide sequence ID" value="NZ_AJLS01000189.1"/>
</dbReference>
<name>K6D2A5_9BACI</name>
<keyword evidence="3" id="KW-1185">Reference proteome</keyword>
<comment type="caution">
    <text evidence="2">The sequence shown here is derived from an EMBL/GenBank/DDBJ whole genome shotgun (WGS) entry which is preliminary data.</text>
</comment>
<dbReference type="eggNOG" id="ENOG5030BTP">
    <property type="taxonomic scope" value="Bacteria"/>
</dbReference>
<evidence type="ECO:0000313" key="2">
    <source>
        <dbReference type="EMBL" id="EKN62379.1"/>
    </source>
</evidence>
<sequence>MVKTVLTQGIIKTEGSSWISSNVIKKAILPSFCFAVLSTTAFEEVIHAAGTNSPPANINSQLPITTKYVNVSSGSLNLRGSASTSGAVIASLSKGTSVTVYS</sequence>
<dbReference type="InterPro" id="IPR003646">
    <property type="entry name" value="SH3-like_bac-type"/>
</dbReference>
<proteinExistence type="predicted"/>
<dbReference type="PROSITE" id="PS51781">
    <property type="entry name" value="SH3B"/>
    <property type="match status" value="1"/>
</dbReference>
<feature type="non-terminal residue" evidence="2">
    <location>
        <position position="102"/>
    </location>
</feature>
<accession>K6D2A5</accession>
<protein>
    <submittedName>
        <fullName evidence="2">Mannosyl-glycoprotein endo-beta-N-acetylglucosamidase</fullName>
    </submittedName>
</protein>
<evidence type="ECO:0000259" key="1">
    <source>
        <dbReference type="PROSITE" id="PS51781"/>
    </source>
</evidence>
<gene>
    <name evidence="2" type="ORF">BABA_26181</name>
</gene>